<feature type="chain" id="PRO_5019773320" evidence="2">
    <location>
        <begin position="20"/>
        <end position="115"/>
    </location>
</feature>
<dbReference type="Gene3D" id="2.40.10.10">
    <property type="entry name" value="Trypsin-like serine proteases"/>
    <property type="match status" value="1"/>
</dbReference>
<evidence type="ECO:0000259" key="3">
    <source>
        <dbReference type="Pfam" id="PF00089"/>
    </source>
</evidence>
<evidence type="ECO:0000313" key="5">
    <source>
        <dbReference type="Proteomes" id="UP000290572"/>
    </source>
</evidence>
<reference evidence="4 5" key="1">
    <citation type="submission" date="2018-03" db="EMBL/GenBank/DDBJ databases">
        <title>Draft genome sequence of Rohu Carp (Labeo rohita).</title>
        <authorList>
            <person name="Das P."/>
            <person name="Kushwaha B."/>
            <person name="Joshi C.G."/>
            <person name="Kumar D."/>
            <person name="Nagpure N.S."/>
            <person name="Sahoo L."/>
            <person name="Das S.P."/>
            <person name="Bit A."/>
            <person name="Patnaik S."/>
            <person name="Meher P.K."/>
            <person name="Jayasankar P."/>
            <person name="Koringa P.G."/>
            <person name="Patel N.V."/>
            <person name="Hinsu A.T."/>
            <person name="Kumar R."/>
            <person name="Pandey M."/>
            <person name="Agarwal S."/>
            <person name="Srivastava S."/>
            <person name="Singh M."/>
            <person name="Iquebal M.A."/>
            <person name="Jaiswal S."/>
            <person name="Angadi U.B."/>
            <person name="Kumar N."/>
            <person name="Raza M."/>
            <person name="Shah T.M."/>
            <person name="Rai A."/>
            <person name="Jena J.K."/>
        </authorList>
    </citation>
    <scope>NUCLEOTIDE SEQUENCE [LARGE SCALE GENOMIC DNA]</scope>
    <source>
        <strain evidence="4">DASCIFA01</strain>
        <tissue evidence="4">Testis</tissue>
    </source>
</reference>
<comment type="caution">
    <text evidence="4">The sequence shown here is derived from an EMBL/GenBank/DDBJ whole genome shotgun (WGS) entry which is preliminary data.</text>
</comment>
<dbReference type="PROSITE" id="PS00134">
    <property type="entry name" value="TRYPSIN_HIS"/>
    <property type="match status" value="1"/>
</dbReference>
<keyword evidence="2" id="KW-0732">Signal</keyword>
<keyword evidence="5" id="KW-1185">Reference proteome</keyword>
<dbReference type="Proteomes" id="UP000290572">
    <property type="component" value="Unassembled WGS sequence"/>
</dbReference>
<dbReference type="PANTHER" id="PTHR24271">
    <property type="entry name" value="KALLIKREIN-RELATED"/>
    <property type="match status" value="1"/>
</dbReference>
<dbReference type="InterPro" id="IPR009003">
    <property type="entry name" value="Peptidase_S1_PA"/>
</dbReference>
<gene>
    <name evidence="4" type="ORF">ROHU_006248</name>
</gene>
<dbReference type="InterPro" id="IPR043504">
    <property type="entry name" value="Peptidase_S1_PA_chymotrypsin"/>
</dbReference>
<dbReference type="InterPro" id="IPR001254">
    <property type="entry name" value="Trypsin_dom"/>
</dbReference>
<evidence type="ECO:0000256" key="2">
    <source>
        <dbReference type="SAM" id="SignalP"/>
    </source>
</evidence>
<organism evidence="4 5">
    <name type="scientific">Labeo rohita</name>
    <name type="common">Indian major carp</name>
    <name type="synonym">Cyprinus rohita</name>
    <dbReference type="NCBI Taxonomy" id="84645"/>
    <lineage>
        <taxon>Eukaryota</taxon>
        <taxon>Metazoa</taxon>
        <taxon>Chordata</taxon>
        <taxon>Craniata</taxon>
        <taxon>Vertebrata</taxon>
        <taxon>Euteleostomi</taxon>
        <taxon>Actinopterygii</taxon>
        <taxon>Neopterygii</taxon>
        <taxon>Teleostei</taxon>
        <taxon>Ostariophysi</taxon>
        <taxon>Cypriniformes</taxon>
        <taxon>Cyprinidae</taxon>
        <taxon>Labeoninae</taxon>
        <taxon>Labeonini</taxon>
        <taxon>Labeo</taxon>
    </lineage>
</organism>
<dbReference type="PANTHER" id="PTHR24271:SF87">
    <property type="entry name" value="ARGININE ESTERASE-LIKE-RELATED"/>
    <property type="match status" value="1"/>
</dbReference>
<evidence type="ECO:0000256" key="1">
    <source>
        <dbReference type="ARBA" id="ARBA00023157"/>
    </source>
</evidence>
<dbReference type="AlphaFoldDB" id="A0A498MUF7"/>
<protein>
    <submittedName>
        <fullName evidence="4">Granzyme 1</fullName>
    </submittedName>
</protein>
<accession>A0A498MUF7</accession>
<name>A0A498MUF7_LABRO</name>
<dbReference type="InterPro" id="IPR018114">
    <property type="entry name" value="TRYPSIN_HIS"/>
</dbReference>
<dbReference type="Pfam" id="PF00089">
    <property type="entry name" value="Trypsin"/>
    <property type="match status" value="1"/>
</dbReference>
<keyword evidence="1" id="KW-1015">Disulfide bond</keyword>
<dbReference type="STRING" id="84645.A0A498MUF7"/>
<feature type="signal peptide" evidence="2">
    <location>
        <begin position="1"/>
        <end position="19"/>
    </location>
</feature>
<feature type="domain" description="Peptidase S1" evidence="3">
    <location>
        <begin position="26"/>
        <end position="70"/>
    </location>
</feature>
<dbReference type="GO" id="GO:0006508">
    <property type="term" value="P:proteolysis"/>
    <property type="evidence" value="ECO:0007669"/>
    <property type="project" value="InterPro"/>
</dbReference>
<proteinExistence type="predicted"/>
<dbReference type="SUPFAM" id="SSF50494">
    <property type="entry name" value="Trypsin-like serine proteases"/>
    <property type="match status" value="1"/>
</dbReference>
<evidence type="ECO:0000313" key="4">
    <source>
        <dbReference type="EMBL" id="RXN24201.1"/>
    </source>
</evidence>
<dbReference type="EMBL" id="QBIY01012548">
    <property type="protein sequence ID" value="RXN24201.1"/>
    <property type="molecule type" value="Genomic_DNA"/>
</dbReference>
<dbReference type="GO" id="GO:0004252">
    <property type="term" value="F:serine-type endopeptidase activity"/>
    <property type="evidence" value="ECO:0007669"/>
    <property type="project" value="InterPro"/>
</dbReference>
<sequence length="115" mass="12847">MTIISLLLLASLLPHLTFTAHVNVGIVNGTEAKPHSRPYMASIQMNKDHICGGFLIHDQFVLTAAHCRKKGIQEVLWFVETLQSASLPLVVKDAIVVNTLKFIQRFQHIFRGFGP</sequence>